<organism evidence="3 4">
    <name type="scientific">Brassica napus</name>
    <name type="common">Rape</name>
    <dbReference type="NCBI Taxonomy" id="3708"/>
    <lineage>
        <taxon>Eukaryota</taxon>
        <taxon>Viridiplantae</taxon>
        <taxon>Streptophyta</taxon>
        <taxon>Embryophyta</taxon>
        <taxon>Tracheophyta</taxon>
        <taxon>Spermatophyta</taxon>
        <taxon>Magnoliopsida</taxon>
        <taxon>eudicotyledons</taxon>
        <taxon>Gunneridae</taxon>
        <taxon>Pentapetalae</taxon>
        <taxon>rosids</taxon>
        <taxon>malvids</taxon>
        <taxon>Brassicales</taxon>
        <taxon>Brassicaceae</taxon>
        <taxon>Brassiceae</taxon>
        <taxon>Brassica</taxon>
    </lineage>
</organism>
<dbReference type="SUPFAM" id="SSF81383">
    <property type="entry name" value="F-box domain"/>
    <property type="match status" value="1"/>
</dbReference>
<protein>
    <recommendedName>
        <fullName evidence="2">F-box domain-containing protein</fullName>
    </recommendedName>
</protein>
<dbReference type="PANTHER" id="PTHR32212:SF247">
    <property type="entry name" value="F-BOX DOMAIN-CONTAINING PROTEIN"/>
    <property type="match status" value="1"/>
</dbReference>
<dbReference type="Pfam" id="PF00646">
    <property type="entry name" value="F-box"/>
    <property type="match status" value="1"/>
</dbReference>
<dbReference type="PROSITE" id="PS50181">
    <property type="entry name" value="FBOX"/>
    <property type="match status" value="1"/>
</dbReference>
<feature type="domain" description="F-box" evidence="2">
    <location>
        <begin position="31"/>
        <end position="79"/>
    </location>
</feature>
<feature type="non-terminal residue" evidence="3">
    <location>
        <position position="1"/>
    </location>
</feature>
<dbReference type="EMBL" id="JAGKQM010000019">
    <property type="protein sequence ID" value="KAH0859748.1"/>
    <property type="molecule type" value="Genomic_DNA"/>
</dbReference>
<evidence type="ECO:0000256" key="1">
    <source>
        <dbReference type="SAM" id="SignalP"/>
    </source>
</evidence>
<dbReference type="Proteomes" id="UP000824890">
    <property type="component" value="Unassembled WGS sequence"/>
</dbReference>
<comment type="caution">
    <text evidence="3">The sequence shown here is derived from an EMBL/GenBank/DDBJ whole genome shotgun (WGS) entry which is preliminary data.</text>
</comment>
<dbReference type="Gene3D" id="1.20.1280.50">
    <property type="match status" value="1"/>
</dbReference>
<keyword evidence="1" id="KW-0732">Signal</keyword>
<dbReference type="SMART" id="SM00256">
    <property type="entry name" value="FBOX"/>
    <property type="match status" value="1"/>
</dbReference>
<reference evidence="3 4" key="1">
    <citation type="submission" date="2021-05" db="EMBL/GenBank/DDBJ databases">
        <title>Genome Assembly of Synthetic Allotetraploid Brassica napus Reveals Homoeologous Exchanges between Subgenomes.</title>
        <authorList>
            <person name="Davis J.T."/>
        </authorList>
    </citation>
    <scope>NUCLEOTIDE SEQUENCE [LARGE SCALE GENOMIC DNA]</scope>
    <source>
        <strain evidence="4">cv. Da-Ae</strain>
        <tissue evidence="3">Seedling</tissue>
    </source>
</reference>
<dbReference type="CDD" id="cd22160">
    <property type="entry name" value="F-box_AtFBL13-like"/>
    <property type="match status" value="1"/>
</dbReference>
<name>A0ABQ7XUY9_BRANA</name>
<dbReference type="InterPro" id="IPR001810">
    <property type="entry name" value="F-box_dom"/>
</dbReference>
<feature type="chain" id="PRO_5047126593" description="F-box domain-containing protein" evidence="1">
    <location>
        <begin position="19"/>
        <end position="90"/>
    </location>
</feature>
<evidence type="ECO:0000313" key="4">
    <source>
        <dbReference type="Proteomes" id="UP000824890"/>
    </source>
</evidence>
<dbReference type="PANTHER" id="PTHR32212">
    <property type="entry name" value="CYCLIN-LIKE F-BOX"/>
    <property type="match status" value="1"/>
</dbReference>
<accession>A0ABQ7XUY9</accession>
<keyword evidence="4" id="KW-1185">Reference proteome</keyword>
<dbReference type="InterPro" id="IPR036047">
    <property type="entry name" value="F-box-like_dom_sf"/>
</dbReference>
<sequence>YKILILLIYFLEFSRYLAESVQYPRFVLIIMGNISELPEDLLLRILSFVPTEYIVSTSLVSERWRSLWTKVSRLTYEAPRVSAFTSASYS</sequence>
<evidence type="ECO:0000313" key="3">
    <source>
        <dbReference type="EMBL" id="KAH0859748.1"/>
    </source>
</evidence>
<gene>
    <name evidence="3" type="ORF">HID58_088009</name>
</gene>
<proteinExistence type="predicted"/>
<dbReference type="InterPro" id="IPR053781">
    <property type="entry name" value="F-box_AtFBL13-like"/>
</dbReference>
<evidence type="ECO:0000259" key="2">
    <source>
        <dbReference type="PROSITE" id="PS50181"/>
    </source>
</evidence>
<feature type="signal peptide" evidence="1">
    <location>
        <begin position="1"/>
        <end position="18"/>
    </location>
</feature>